<dbReference type="CDD" id="cd07982">
    <property type="entry name" value="HFD_TAF10"/>
    <property type="match status" value="1"/>
</dbReference>
<dbReference type="InterPro" id="IPR036388">
    <property type="entry name" value="WH-like_DNA-bd_sf"/>
</dbReference>
<keyword evidence="7 16" id="KW-0347">Helicase</keyword>
<dbReference type="SUPFAM" id="SSF46785">
    <property type="entry name" value="Winged helix' DNA-binding domain"/>
    <property type="match status" value="3"/>
</dbReference>
<gene>
    <name evidence="16" type="primary">Ddx19b</name>
    <name evidence="16" type="ORF">GTO96_0018978</name>
</gene>
<feature type="domain" description="Helicase ATP-binding" evidence="13">
    <location>
        <begin position="467"/>
        <end position="637"/>
    </location>
</feature>
<evidence type="ECO:0000259" key="14">
    <source>
        <dbReference type="PROSITE" id="PS51194"/>
    </source>
</evidence>
<protein>
    <recommendedName>
        <fullName evidence="3">RNA helicase</fullName>
        <ecNumber evidence="3">3.6.4.13</ecNumber>
    </recommendedName>
</protein>
<dbReference type="InterPro" id="IPR036390">
    <property type="entry name" value="WH_DNA-bd_sf"/>
</dbReference>
<dbReference type="SMART" id="SM00526">
    <property type="entry name" value="H15"/>
    <property type="match status" value="3"/>
</dbReference>
<evidence type="ECO:0000256" key="11">
    <source>
        <dbReference type="ARBA" id="ARBA00047984"/>
    </source>
</evidence>
<dbReference type="PROSITE" id="PS51192">
    <property type="entry name" value="HELICASE_ATP_BIND_1"/>
    <property type="match status" value="1"/>
</dbReference>
<dbReference type="CDD" id="cd18787">
    <property type="entry name" value="SF2_C_DEAD"/>
    <property type="match status" value="1"/>
</dbReference>
<keyword evidence="4" id="KW-0963">Cytoplasm</keyword>
<comment type="catalytic activity">
    <reaction evidence="11">
        <text>ATP + H2O = ADP + phosphate + H(+)</text>
        <dbReference type="Rhea" id="RHEA:13065"/>
        <dbReference type="ChEBI" id="CHEBI:15377"/>
        <dbReference type="ChEBI" id="CHEBI:15378"/>
        <dbReference type="ChEBI" id="CHEBI:30616"/>
        <dbReference type="ChEBI" id="CHEBI:43474"/>
        <dbReference type="ChEBI" id="CHEBI:456216"/>
        <dbReference type="EC" id="3.6.4.13"/>
    </reaction>
</comment>
<dbReference type="GO" id="GO:0003723">
    <property type="term" value="F:RNA binding"/>
    <property type="evidence" value="ECO:0007669"/>
    <property type="project" value="UniProtKB-KW"/>
</dbReference>
<evidence type="ECO:0000256" key="10">
    <source>
        <dbReference type="ARBA" id="ARBA00023242"/>
    </source>
</evidence>
<evidence type="ECO:0000313" key="16">
    <source>
        <dbReference type="EMBL" id="KAG2459397.1"/>
    </source>
</evidence>
<feature type="compositionally biased region" description="Basic residues" evidence="12">
    <location>
        <begin position="383"/>
        <end position="400"/>
    </location>
</feature>
<dbReference type="Gene3D" id="1.10.10.10">
    <property type="entry name" value="Winged helix-like DNA-binding domain superfamily/Winged helix DNA-binding domain"/>
    <property type="match status" value="3"/>
</dbReference>
<feature type="domain" description="H15" evidence="15">
    <location>
        <begin position="221"/>
        <end position="296"/>
    </location>
</feature>
<evidence type="ECO:0000256" key="1">
    <source>
        <dbReference type="ARBA" id="ARBA00004123"/>
    </source>
</evidence>
<feature type="region of interest" description="Disordered" evidence="12">
    <location>
        <begin position="306"/>
        <end position="406"/>
    </location>
</feature>
<proteinExistence type="predicted"/>
<dbReference type="Pfam" id="PF00538">
    <property type="entry name" value="Linker_histone"/>
    <property type="match status" value="3"/>
</dbReference>
<dbReference type="PRINTS" id="PR01443">
    <property type="entry name" value="TFIID30KDSUB"/>
</dbReference>
<dbReference type="Gene3D" id="6.10.250.2170">
    <property type="match status" value="1"/>
</dbReference>
<evidence type="ECO:0000256" key="12">
    <source>
        <dbReference type="SAM" id="MobiDB-lite"/>
    </source>
</evidence>
<evidence type="ECO:0000256" key="5">
    <source>
        <dbReference type="ARBA" id="ARBA00022741"/>
    </source>
</evidence>
<keyword evidence="8" id="KW-0067">ATP-binding</keyword>
<keyword evidence="9" id="KW-0694">RNA-binding</keyword>
<dbReference type="GO" id="GO:0006352">
    <property type="term" value="P:DNA-templated transcription initiation"/>
    <property type="evidence" value="ECO:0007669"/>
    <property type="project" value="InterPro"/>
</dbReference>
<keyword evidence="17" id="KW-1185">Reference proteome</keyword>
<dbReference type="GO" id="GO:0006334">
    <property type="term" value="P:nucleosome assembly"/>
    <property type="evidence" value="ECO:0007669"/>
    <property type="project" value="InterPro"/>
</dbReference>
<feature type="domain" description="Helicase C-terminal" evidence="14">
    <location>
        <begin position="648"/>
        <end position="818"/>
    </location>
</feature>
<feature type="compositionally biased region" description="Polar residues" evidence="12">
    <location>
        <begin position="370"/>
        <end position="382"/>
    </location>
</feature>
<dbReference type="GO" id="GO:0003677">
    <property type="term" value="F:DNA binding"/>
    <property type="evidence" value="ECO:0007669"/>
    <property type="project" value="InterPro"/>
</dbReference>
<dbReference type="Gene3D" id="3.40.50.300">
    <property type="entry name" value="P-loop containing nucleotide triphosphate hydrolases"/>
    <property type="match status" value="2"/>
</dbReference>
<dbReference type="Pfam" id="PF03540">
    <property type="entry name" value="TAF10"/>
    <property type="match status" value="1"/>
</dbReference>
<dbReference type="CDD" id="cd00073">
    <property type="entry name" value="H15"/>
    <property type="match status" value="1"/>
</dbReference>
<dbReference type="GO" id="GO:0016787">
    <property type="term" value="F:hydrolase activity"/>
    <property type="evidence" value="ECO:0007669"/>
    <property type="project" value="UniProtKB-KW"/>
</dbReference>
<feature type="non-terminal residue" evidence="16">
    <location>
        <position position="1"/>
    </location>
</feature>
<dbReference type="GO" id="GO:0005634">
    <property type="term" value="C:nucleus"/>
    <property type="evidence" value="ECO:0007669"/>
    <property type="project" value="UniProtKB-SubCell"/>
</dbReference>
<evidence type="ECO:0000256" key="3">
    <source>
        <dbReference type="ARBA" id="ARBA00012552"/>
    </source>
</evidence>
<dbReference type="SMART" id="SM00487">
    <property type="entry name" value="DEXDc"/>
    <property type="match status" value="1"/>
</dbReference>
<dbReference type="GO" id="GO:0005524">
    <property type="term" value="F:ATP binding"/>
    <property type="evidence" value="ECO:0007669"/>
    <property type="project" value="UniProtKB-KW"/>
</dbReference>
<evidence type="ECO:0000259" key="15">
    <source>
        <dbReference type="PROSITE" id="PS51504"/>
    </source>
</evidence>
<dbReference type="InterPro" id="IPR003923">
    <property type="entry name" value="TAF10"/>
</dbReference>
<dbReference type="InterPro" id="IPR014001">
    <property type="entry name" value="Helicase_ATP-bd"/>
</dbReference>
<keyword evidence="5" id="KW-0547">Nucleotide-binding</keyword>
<keyword evidence="6" id="KW-0378">Hydrolase</keyword>
<dbReference type="Pfam" id="PF00271">
    <property type="entry name" value="Helicase_C"/>
    <property type="match status" value="1"/>
</dbReference>
<dbReference type="EC" id="3.6.4.13" evidence="3"/>
<dbReference type="GO" id="GO:0003724">
    <property type="term" value="F:RNA helicase activity"/>
    <property type="evidence" value="ECO:0007669"/>
    <property type="project" value="UniProtKB-EC"/>
</dbReference>
<dbReference type="InterPro" id="IPR011545">
    <property type="entry name" value="DEAD/DEAH_box_helicase_dom"/>
</dbReference>
<feature type="domain" description="H15" evidence="15">
    <location>
        <begin position="138"/>
        <end position="213"/>
    </location>
</feature>
<evidence type="ECO:0000256" key="8">
    <source>
        <dbReference type="ARBA" id="ARBA00022840"/>
    </source>
</evidence>
<feature type="domain" description="H15" evidence="15">
    <location>
        <begin position="42"/>
        <end position="117"/>
    </location>
</feature>
<dbReference type="SMART" id="SM00490">
    <property type="entry name" value="HELICc"/>
    <property type="match status" value="1"/>
</dbReference>
<dbReference type="AlphaFoldDB" id="A0A8X7X022"/>
<dbReference type="PANTHER" id="PTHR47958">
    <property type="entry name" value="ATP-DEPENDENT RNA HELICASE DBP3"/>
    <property type="match status" value="1"/>
</dbReference>
<dbReference type="PROSITE" id="PS51504">
    <property type="entry name" value="H15"/>
    <property type="match status" value="3"/>
</dbReference>
<keyword evidence="10" id="KW-0539">Nucleus</keyword>
<evidence type="ECO:0000256" key="9">
    <source>
        <dbReference type="ARBA" id="ARBA00022884"/>
    </source>
</evidence>
<dbReference type="EMBL" id="JAATIS010005477">
    <property type="protein sequence ID" value="KAG2459397.1"/>
    <property type="molecule type" value="Genomic_DNA"/>
</dbReference>
<dbReference type="SUPFAM" id="SSF52540">
    <property type="entry name" value="P-loop containing nucleoside triphosphate hydrolases"/>
    <property type="match status" value="1"/>
</dbReference>
<dbReference type="GO" id="GO:0005737">
    <property type="term" value="C:cytoplasm"/>
    <property type="evidence" value="ECO:0007669"/>
    <property type="project" value="UniProtKB-SubCell"/>
</dbReference>
<dbReference type="GO" id="GO:0000786">
    <property type="term" value="C:nucleosome"/>
    <property type="evidence" value="ECO:0007669"/>
    <property type="project" value="InterPro"/>
</dbReference>
<feature type="compositionally biased region" description="Acidic residues" evidence="12">
    <location>
        <begin position="314"/>
        <end position="338"/>
    </location>
</feature>
<reference evidence="16 17" key="1">
    <citation type="journal article" date="2021" name="Cell">
        <title>Tracing the genetic footprints of vertebrate landing in non-teleost ray-finned fishes.</title>
        <authorList>
            <person name="Bi X."/>
            <person name="Wang K."/>
            <person name="Yang L."/>
            <person name="Pan H."/>
            <person name="Jiang H."/>
            <person name="Wei Q."/>
            <person name="Fang M."/>
            <person name="Yu H."/>
            <person name="Zhu C."/>
            <person name="Cai Y."/>
            <person name="He Y."/>
            <person name="Gan X."/>
            <person name="Zeng H."/>
            <person name="Yu D."/>
            <person name="Zhu Y."/>
            <person name="Jiang H."/>
            <person name="Qiu Q."/>
            <person name="Yang H."/>
            <person name="Zhang Y.E."/>
            <person name="Wang W."/>
            <person name="Zhu M."/>
            <person name="He S."/>
            <person name="Zhang G."/>
        </authorList>
    </citation>
    <scope>NUCLEOTIDE SEQUENCE [LARGE SCALE GENOMIC DNA]</scope>
    <source>
        <strain evidence="16">Bchr_013</strain>
    </source>
</reference>
<sequence length="943" mass="105377">DKDTGKEKEKKITVKKTIPSWATMSAKQLARSQKRANVALYSRPKLDAILTEAIQACSNRSGASAFAIRKYMVNKYPSLDLDKRSYLLKQALKRVLQRGAVKQVKGKGFSGSFIVAPSKKSKKKSNSGSNKAPLPLEHSEKLEDTLPLIFTRLCEPKEASYRLIKRYVEQYFPKLKVNSRPHMLKNALQRAVEKKQLQQITGKGASGTFQLKKVGDKPLLSGGPFEDAIVSAITAMNEPKTCSTKALKRFILGNNQGGRVYLQVNNLKRTLRRCEMFGWMEKITGKEFSGTYQLCFPYYPSPATLFPDKHKDQDSEDEASSEEEDSEDESEEESEDESPPTKRQKKRPPPKVRAPLPPKRRTPVGKKRTSSAQKVSTPAFSSKSKRATSVKKPAASRKKAVTPGKVASNKQIGNLHLSEKSKVESNDDRAAQSLLNKLIRSNLVNTTNQVEVLQRDPNSPLYSVKSFEELRLPQNLIAQSQSGTGKTAAFVLAMLSHVESVNKWPQCLCVSPTYELALQTGKVIEQMGKFYPEVKLAYAVRGNKLERGMKIQEQIVIGTPGTVLDWCAKLKFIEPKKIRVFVLDEADVMIATQGHQDQSIRIQRMLPKDCQMLLFSATFEDSVWNFAQRIVPDPNIIKLKREEETLDTIKQYYVLCNSKEEKFQALCNIYGAITIAQAMIFCHTRKTAGWLAGELSREGHQVALLSGEMMVEQRAAVIQRFREGKEKVLVTTNVCARGIDVEQVSVVINFDLPVDKDGNPDNETYLHRIGRTGRFGKRGLAINMVDSKFSMNILNRIEEHFTPAVTPAAAPPSETSVSNGVYMPPGITNGDMKPVISTTPLVDFLMQLEDYTPTIPDAVTGYYLNRAGFEASDPRIIRLISLAAQKFISDIANDALQHCKMKGTASGSSRNKTKDKKYTLTMEDLSPALAEYGINVKKPHYFT</sequence>
<dbReference type="InterPro" id="IPR001650">
    <property type="entry name" value="Helicase_C-like"/>
</dbReference>
<evidence type="ECO:0000256" key="2">
    <source>
        <dbReference type="ARBA" id="ARBA00004496"/>
    </source>
</evidence>
<dbReference type="Pfam" id="PF00270">
    <property type="entry name" value="DEAD"/>
    <property type="match status" value="1"/>
</dbReference>
<dbReference type="InterPro" id="IPR027417">
    <property type="entry name" value="P-loop_NTPase"/>
</dbReference>
<accession>A0A8X7X022</accession>
<comment type="caution">
    <text evidence="16">The sequence shown here is derived from an EMBL/GenBank/DDBJ whole genome shotgun (WGS) entry which is preliminary data.</text>
</comment>
<evidence type="ECO:0000256" key="6">
    <source>
        <dbReference type="ARBA" id="ARBA00022801"/>
    </source>
</evidence>
<evidence type="ECO:0000313" key="17">
    <source>
        <dbReference type="Proteomes" id="UP000886611"/>
    </source>
</evidence>
<organism evidence="16 17">
    <name type="scientific">Polypterus senegalus</name>
    <name type="common">Senegal bichir</name>
    <dbReference type="NCBI Taxonomy" id="55291"/>
    <lineage>
        <taxon>Eukaryota</taxon>
        <taxon>Metazoa</taxon>
        <taxon>Chordata</taxon>
        <taxon>Craniata</taxon>
        <taxon>Vertebrata</taxon>
        <taxon>Euteleostomi</taxon>
        <taxon>Actinopterygii</taxon>
        <taxon>Polypteriformes</taxon>
        <taxon>Polypteridae</taxon>
        <taxon>Polypterus</taxon>
    </lineage>
</organism>
<dbReference type="FunFam" id="3.40.50.300:FF:000318">
    <property type="entry name" value="ATP-dependent RNA helicase DDX19B"/>
    <property type="match status" value="1"/>
</dbReference>
<evidence type="ECO:0000256" key="7">
    <source>
        <dbReference type="ARBA" id="ARBA00022806"/>
    </source>
</evidence>
<evidence type="ECO:0000256" key="4">
    <source>
        <dbReference type="ARBA" id="ARBA00022490"/>
    </source>
</evidence>
<feature type="non-terminal residue" evidence="16">
    <location>
        <position position="943"/>
    </location>
</feature>
<name>A0A8X7X022_POLSE</name>
<dbReference type="PROSITE" id="PS51194">
    <property type="entry name" value="HELICASE_CTER"/>
    <property type="match status" value="1"/>
</dbReference>
<dbReference type="InterPro" id="IPR005818">
    <property type="entry name" value="Histone_H1/H5_H15"/>
</dbReference>
<dbReference type="Proteomes" id="UP000886611">
    <property type="component" value="Unassembled WGS sequence"/>
</dbReference>
<comment type="subcellular location">
    <subcellularLocation>
        <location evidence="2">Cytoplasm</location>
    </subcellularLocation>
    <subcellularLocation>
        <location evidence="1">Nucleus</location>
    </subcellularLocation>
</comment>
<evidence type="ECO:0000259" key="13">
    <source>
        <dbReference type="PROSITE" id="PS51192"/>
    </source>
</evidence>
<feature type="compositionally biased region" description="Basic residues" evidence="12">
    <location>
        <begin position="358"/>
        <end position="369"/>
    </location>
</feature>